<dbReference type="Proteomes" id="UP000799291">
    <property type="component" value="Unassembled WGS sequence"/>
</dbReference>
<keyword evidence="2" id="KW-1185">Reference proteome</keyword>
<name>A0A6G1IV02_9PLEO</name>
<proteinExistence type="predicted"/>
<organism evidence="1 2">
    <name type="scientific">Lentithecium fluviatile CBS 122367</name>
    <dbReference type="NCBI Taxonomy" id="1168545"/>
    <lineage>
        <taxon>Eukaryota</taxon>
        <taxon>Fungi</taxon>
        <taxon>Dikarya</taxon>
        <taxon>Ascomycota</taxon>
        <taxon>Pezizomycotina</taxon>
        <taxon>Dothideomycetes</taxon>
        <taxon>Pleosporomycetidae</taxon>
        <taxon>Pleosporales</taxon>
        <taxon>Massarineae</taxon>
        <taxon>Lentitheciaceae</taxon>
        <taxon>Lentithecium</taxon>
    </lineage>
</organism>
<sequence length="311" mass="34521">MMRGTGETMHTIPASIMQTSNAEDGKAISVPGGPPKWAPLPLPVTLSTDCHHQIMDQATIQVPIHPFEPVFQATSVMNPDIRLDEFDIIDPFRMDLNMVKETLFICHKEQNNRSLVYGPHNSGYGHSFENAFTKTEEELETSGSHHRVDAYCEGSDNSNSVVTSAQSLDDAANLMERLDLKQTPPHSTIKGVTMAIRREPPVSLSKLAEIKVGKSAGVSASIPQRWFGRTPHLLIGKHDTAANQDKLRKLVSLLIKLKCIVGKIEGRAAIQLCKHRAEPLQIFKAKNETNALPEAIVVKHWDLRAFKENQE</sequence>
<gene>
    <name evidence="1" type="ORF">K458DRAFT_444428</name>
</gene>
<dbReference type="AlphaFoldDB" id="A0A6G1IV02"/>
<protein>
    <submittedName>
        <fullName evidence="1">Uncharacterized protein</fullName>
    </submittedName>
</protein>
<dbReference type="PANTHER" id="PTHR35179">
    <property type="entry name" value="PROTEIN CBG02620"/>
    <property type="match status" value="1"/>
</dbReference>
<dbReference type="PANTHER" id="PTHR35179:SF1">
    <property type="entry name" value="INTEGRAL MEMBRANE PROTEIN"/>
    <property type="match status" value="1"/>
</dbReference>
<dbReference type="OrthoDB" id="420564at2759"/>
<evidence type="ECO:0000313" key="1">
    <source>
        <dbReference type="EMBL" id="KAF2681935.1"/>
    </source>
</evidence>
<reference evidence="1" key="1">
    <citation type="journal article" date="2020" name="Stud. Mycol.">
        <title>101 Dothideomycetes genomes: a test case for predicting lifestyles and emergence of pathogens.</title>
        <authorList>
            <person name="Haridas S."/>
            <person name="Albert R."/>
            <person name="Binder M."/>
            <person name="Bloem J."/>
            <person name="Labutti K."/>
            <person name="Salamov A."/>
            <person name="Andreopoulos B."/>
            <person name="Baker S."/>
            <person name="Barry K."/>
            <person name="Bills G."/>
            <person name="Bluhm B."/>
            <person name="Cannon C."/>
            <person name="Castanera R."/>
            <person name="Culley D."/>
            <person name="Daum C."/>
            <person name="Ezra D."/>
            <person name="Gonzalez J."/>
            <person name="Henrissat B."/>
            <person name="Kuo A."/>
            <person name="Liang C."/>
            <person name="Lipzen A."/>
            <person name="Lutzoni F."/>
            <person name="Magnuson J."/>
            <person name="Mondo S."/>
            <person name="Nolan M."/>
            <person name="Ohm R."/>
            <person name="Pangilinan J."/>
            <person name="Park H.-J."/>
            <person name="Ramirez L."/>
            <person name="Alfaro M."/>
            <person name="Sun H."/>
            <person name="Tritt A."/>
            <person name="Yoshinaga Y."/>
            <person name="Zwiers L.-H."/>
            <person name="Turgeon B."/>
            <person name="Goodwin S."/>
            <person name="Spatafora J."/>
            <person name="Crous P."/>
            <person name="Grigoriev I."/>
        </authorList>
    </citation>
    <scope>NUCLEOTIDE SEQUENCE</scope>
    <source>
        <strain evidence="1">CBS 122367</strain>
    </source>
</reference>
<accession>A0A6G1IV02</accession>
<dbReference type="EMBL" id="MU005589">
    <property type="protein sequence ID" value="KAF2681935.1"/>
    <property type="molecule type" value="Genomic_DNA"/>
</dbReference>
<evidence type="ECO:0000313" key="2">
    <source>
        <dbReference type="Proteomes" id="UP000799291"/>
    </source>
</evidence>